<evidence type="ECO:0000313" key="6">
    <source>
        <dbReference type="Proteomes" id="UP000294847"/>
    </source>
</evidence>
<accession>A0A4P7N7L5</accession>
<evidence type="ECO:0000256" key="2">
    <source>
        <dbReference type="ARBA" id="ARBA00022631"/>
    </source>
</evidence>
<name>A0A4P7N7L5_PYROR</name>
<dbReference type="AlphaFoldDB" id="A0A4P7N7L5"/>
<keyword evidence="2" id="KW-0659">Purine metabolism</keyword>
<dbReference type="CDD" id="cd20298">
    <property type="entry name" value="cupin_UAH"/>
    <property type="match status" value="1"/>
</dbReference>
<reference evidence="5 6" key="1">
    <citation type="journal article" date="2019" name="Mol. Biol. Evol.">
        <title>Blast fungal genomes show frequent chromosomal changes, gene gains and losses, and effector gene turnover.</title>
        <authorList>
            <person name="Gomez Luciano L.B."/>
            <person name="Jason Tsai I."/>
            <person name="Chuma I."/>
            <person name="Tosa Y."/>
            <person name="Chen Y.H."/>
            <person name="Li J.Y."/>
            <person name="Li M.Y."/>
            <person name="Jade Lu M.Y."/>
            <person name="Nakayashiki H."/>
            <person name="Li W.H."/>
        </authorList>
    </citation>
    <scope>NUCLEOTIDE SEQUENCE [LARGE SCALE GENOMIC DNA]</scope>
    <source>
        <strain evidence="5">MZ5-1-6</strain>
    </source>
</reference>
<dbReference type="GO" id="GO:0004848">
    <property type="term" value="F:ureidoglycolate hydrolase activity"/>
    <property type="evidence" value="ECO:0007669"/>
    <property type="project" value="InterPro"/>
</dbReference>
<dbReference type="SMR" id="A0A4P7N7L5"/>
<evidence type="ECO:0000313" key="5">
    <source>
        <dbReference type="EMBL" id="QBZ56936.1"/>
    </source>
</evidence>
<dbReference type="Gene3D" id="2.60.120.480">
    <property type="entry name" value="Ureidoglycolate hydrolase"/>
    <property type="match status" value="1"/>
</dbReference>
<dbReference type="GO" id="GO:0000256">
    <property type="term" value="P:allantoin catabolic process"/>
    <property type="evidence" value="ECO:0007669"/>
    <property type="project" value="InterPro"/>
</dbReference>
<comment type="subunit">
    <text evidence="1">Homodimer.</text>
</comment>
<dbReference type="InterPro" id="IPR024060">
    <property type="entry name" value="Ureidoglycolate_lyase_dom_sf"/>
</dbReference>
<keyword evidence="3" id="KW-0456">Lyase</keyword>
<dbReference type="InterPro" id="IPR007247">
    <property type="entry name" value="Ureidogly_lyase"/>
</dbReference>
<dbReference type="Pfam" id="PF04115">
    <property type="entry name" value="Ureidogly_lyase"/>
    <property type="match status" value="1"/>
</dbReference>
<dbReference type="SUPFAM" id="SSF51182">
    <property type="entry name" value="RmlC-like cupins"/>
    <property type="match status" value="1"/>
</dbReference>
<dbReference type="Proteomes" id="UP000294847">
    <property type="component" value="Chromosome 2"/>
</dbReference>
<comment type="catalytic activity">
    <reaction evidence="4">
        <text>(S)-ureidoglycolate = urea + glyoxylate</text>
        <dbReference type="Rhea" id="RHEA:11304"/>
        <dbReference type="ChEBI" id="CHEBI:16199"/>
        <dbReference type="ChEBI" id="CHEBI:36655"/>
        <dbReference type="ChEBI" id="CHEBI:57296"/>
        <dbReference type="EC" id="4.3.2.3"/>
    </reaction>
</comment>
<dbReference type="EMBL" id="CP034205">
    <property type="protein sequence ID" value="QBZ56936.1"/>
    <property type="molecule type" value="Genomic_DNA"/>
</dbReference>
<evidence type="ECO:0000256" key="4">
    <source>
        <dbReference type="ARBA" id="ARBA00047684"/>
    </source>
</evidence>
<dbReference type="VEuPathDB" id="FungiDB:M_BR32_EuGene_00062881"/>
<dbReference type="GO" id="GO:0006144">
    <property type="term" value="P:purine nucleobase metabolic process"/>
    <property type="evidence" value="ECO:0007669"/>
    <property type="project" value="UniProtKB-KW"/>
</dbReference>
<gene>
    <name evidence="5" type="ORF">PoMZ_01854</name>
</gene>
<evidence type="ECO:0000256" key="3">
    <source>
        <dbReference type="ARBA" id="ARBA00023239"/>
    </source>
</evidence>
<dbReference type="OMA" id="DCQEVAF"/>
<evidence type="ECO:0000256" key="1">
    <source>
        <dbReference type="ARBA" id="ARBA00011738"/>
    </source>
</evidence>
<dbReference type="PANTHER" id="PTHR21221">
    <property type="entry name" value="UREIDOGLYCOLATE HYDROLASE"/>
    <property type="match status" value="1"/>
</dbReference>
<organism evidence="5 6">
    <name type="scientific">Pyricularia oryzae</name>
    <name type="common">Rice blast fungus</name>
    <name type="synonym">Magnaporthe oryzae</name>
    <dbReference type="NCBI Taxonomy" id="318829"/>
    <lineage>
        <taxon>Eukaryota</taxon>
        <taxon>Fungi</taxon>
        <taxon>Dikarya</taxon>
        <taxon>Ascomycota</taxon>
        <taxon>Pezizomycotina</taxon>
        <taxon>Sordariomycetes</taxon>
        <taxon>Sordariomycetidae</taxon>
        <taxon>Magnaporthales</taxon>
        <taxon>Pyriculariaceae</taxon>
        <taxon>Pyricularia</taxon>
    </lineage>
</organism>
<proteinExistence type="predicted"/>
<dbReference type="GO" id="GO:0050385">
    <property type="term" value="F:ureidoglycolate lyase activity"/>
    <property type="evidence" value="ECO:0007669"/>
    <property type="project" value="UniProtKB-EC"/>
</dbReference>
<dbReference type="InterPro" id="IPR047233">
    <property type="entry name" value="UAH_cupin"/>
</dbReference>
<sequence length="263" mass="27958">MPITLRLDDKTAPREVVATPLSAAAFAPFGDVVQNPRQDIHPSSFTPARQDAPHNPVAANQGFAIKYQHPTRPLNLYAQAPSQEPGAAVVNVFVCAARKIDDDVGFPIQVLERHPFTTQTFTPMSRDGSDVRYLVIVAPSLEAGAADEGLPVPSSSGPSWTHPGRGLPDLGRLQAFIATGSQAVTYGAGTWHAPMVALGPEGTSVDFFVTQFANGVAVEDCQEVVYVYDDKAGEASALQRAVSVHLPTKPPGLWEPRSGGARL</sequence>
<dbReference type="PANTHER" id="PTHR21221:SF1">
    <property type="entry name" value="UREIDOGLYCOLATE LYASE"/>
    <property type="match status" value="1"/>
</dbReference>
<dbReference type="InterPro" id="IPR011051">
    <property type="entry name" value="RmlC_Cupin_sf"/>
</dbReference>
<protein>
    <submittedName>
        <fullName evidence="5">Uncharacterized protein</fullName>
    </submittedName>
</protein>